<dbReference type="InterPro" id="IPR049349">
    <property type="entry name" value="DUF2264_N"/>
</dbReference>
<protein>
    <submittedName>
        <fullName evidence="2">DUF2264 domain-containing protein</fullName>
    </submittedName>
</protein>
<name>A0ABY8WKV9_9ACTN</name>
<evidence type="ECO:0000259" key="1">
    <source>
        <dbReference type="Pfam" id="PF10022"/>
    </source>
</evidence>
<dbReference type="PANTHER" id="PTHR35339">
    <property type="entry name" value="LINALOOL DEHYDRATASE_ISOMERASE DOMAIN-CONTAINING PROTEIN"/>
    <property type="match status" value="1"/>
</dbReference>
<dbReference type="Proteomes" id="UP001240150">
    <property type="component" value="Chromosome"/>
</dbReference>
<organism evidence="2 3">
    <name type="scientific">Actinoplanes oblitus</name>
    <dbReference type="NCBI Taxonomy" id="3040509"/>
    <lineage>
        <taxon>Bacteria</taxon>
        <taxon>Bacillati</taxon>
        <taxon>Actinomycetota</taxon>
        <taxon>Actinomycetes</taxon>
        <taxon>Micromonosporales</taxon>
        <taxon>Micromonosporaceae</taxon>
        <taxon>Actinoplanes</taxon>
    </lineage>
</organism>
<accession>A0ABY8WKV9</accession>
<sequence length="623" mass="67424">MPEDPRTPAPPGPDWTRDQWLRLADRMLAAARRHGSPGHARITFPGAPGGYGRDVDGLEGFARTFLMAGFRIAGARGEGVDELLDWYAKGLATGSDPDSPERWVRLTEHPQAKVEAASIALILDLTRPWLWDRLDPAVRERIVDYLAPAVGDDTYPRINWVWFRIVVQTFLRSAGGPWSAGDIAADLAAHDSFRRADGWLSDGERRGFDHYTGWALHLYPILWTRMSGAADLDGGRRERWESDLDRYLRDAVALVGADGSPVLQGRSLIYRFAAAAPFWAGAVAEVPSVPLGQLRHAADRVVRHFVDRGAPDAEGLLTMGWHGTWRRLAQSYSGPGSPYWASKGLLGIALPADHPVWTAPSVPLPVEQGDFVRAVAAPAWIISGTRADGIVRVVNHGTDHGFEGRGGADSPLYARLGYSTATAPVLDEAGWSRPEDQSVVLVDRDGNTTHRSGMRALGVPPIGSVGPIHWVRIADSGPDHGSGRAGTLRPAARLTVLSLVRGVYEVRLAKVDEVRDDPATLRLRIGGWPVTGDRLVSHLSALVPAGGVPGTTTHDDAGPLGSPVRVPWIDHPVRPGAWTATLVALTTALPDAPHCSVEIADGVRVTWPDGVTTRHHLDLTKEQ</sequence>
<dbReference type="EMBL" id="CP126980">
    <property type="protein sequence ID" value="WIM98526.1"/>
    <property type="molecule type" value="Genomic_DNA"/>
</dbReference>
<dbReference type="Pfam" id="PF10022">
    <property type="entry name" value="DUF2264"/>
    <property type="match status" value="1"/>
</dbReference>
<keyword evidence="3" id="KW-1185">Reference proteome</keyword>
<dbReference type="RefSeq" id="WP_284919908.1">
    <property type="nucleotide sequence ID" value="NZ_CP126980.1"/>
</dbReference>
<evidence type="ECO:0000313" key="2">
    <source>
        <dbReference type="EMBL" id="WIM98526.1"/>
    </source>
</evidence>
<proteinExistence type="predicted"/>
<feature type="domain" description="DUF2264" evidence="1">
    <location>
        <begin position="16"/>
        <end position="363"/>
    </location>
</feature>
<dbReference type="InterPro" id="IPR016624">
    <property type="entry name" value="UCP014753"/>
</dbReference>
<reference evidence="2 3" key="1">
    <citation type="submission" date="2023-06" db="EMBL/GenBank/DDBJ databases">
        <authorList>
            <person name="Yushchuk O."/>
            <person name="Binda E."/>
            <person name="Ruckert-Reed C."/>
            <person name="Fedorenko V."/>
            <person name="Kalinowski J."/>
            <person name="Marinelli F."/>
        </authorList>
    </citation>
    <scope>NUCLEOTIDE SEQUENCE [LARGE SCALE GENOMIC DNA]</scope>
    <source>
        <strain evidence="2 3">NRRL 3884</strain>
    </source>
</reference>
<evidence type="ECO:0000313" key="3">
    <source>
        <dbReference type="Proteomes" id="UP001240150"/>
    </source>
</evidence>
<gene>
    <name evidence="2" type="ORF">ACTOB_002128</name>
</gene>
<dbReference type="PANTHER" id="PTHR35339:SF4">
    <property type="entry name" value="LINALOOL DEHYDRATASE_ISOMERASE DOMAIN-CONTAINING PROTEIN"/>
    <property type="match status" value="1"/>
</dbReference>